<dbReference type="InParanoid" id="K1XJC4"/>
<name>K1XJC4_MARBU</name>
<dbReference type="EMBL" id="JH921456">
    <property type="protein sequence ID" value="EKD12534.1"/>
    <property type="molecule type" value="Genomic_DNA"/>
</dbReference>
<dbReference type="AlphaFoldDB" id="K1XJC4"/>
<evidence type="ECO:0000256" key="1">
    <source>
        <dbReference type="SAM" id="MobiDB-lite"/>
    </source>
</evidence>
<gene>
    <name evidence="2" type="ORF">MBM_09290</name>
</gene>
<proteinExistence type="predicted"/>
<evidence type="ECO:0000313" key="2">
    <source>
        <dbReference type="EMBL" id="EKD12534.1"/>
    </source>
</evidence>
<sequence>MDSWVSHDGLPAYGSREHPITFSPTPSPPSPPYDANAQVEGDIKLPIPNPNRRDRLKDMKFGPYSPLIDSDSDAIEPTASDDEDDDRKATGFPASSSISFRRPHTQPNDQPRETTLAGPAMGFQASSSISFRRPNNQPNNQPGERTLAPFVWDASSQGNLTAPSAATRGSTATTHTAAELDMGLSPVADNRHTLNTTSRNEFSLPVPVATLRPGKAVKSNSGERIGHRPLMLRPTAGSLSTTRLRRTTGSASPLLSSTALQLQSSLASALAAALAASSAAAPPPPSIQSRPTSRPVVEITPGKTWWVPGWCAGPDGKPMRISSEGR</sequence>
<feature type="compositionally biased region" description="Polar residues" evidence="1">
    <location>
        <begin position="93"/>
        <end position="109"/>
    </location>
</feature>
<organism evidence="2 3">
    <name type="scientific">Marssonina brunnea f. sp. multigermtubi (strain MB_m1)</name>
    <name type="common">Marssonina leaf spot fungus</name>
    <dbReference type="NCBI Taxonomy" id="1072389"/>
    <lineage>
        <taxon>Eukaryota</taxon>
        <taxon>Fungi</taxon>
        <taxon>Dikarya</taxon>
        <taxon>Ascomycota</taxon>
        <taxon>Pezizomycotina</taxon>
        <taxon>Leotiomycetes</taxon>
        <taxon>Helotiales</taxon>
        <taxon>Drepanopezizaceae</taxon>
        <taxon>Drepanopeziza</taxon>
    </lineage>
</organism>
<feature type="compositionally biased region" description="Basic and acidic residues" evidence="1">
    <location>
        <begin position="51"/>
        <end position="60"/>
    </location>
</feature>
<evidence type="ECO:0000313" key="3">
    <source>
        <dbReference type="Proteomes" id="UP000006753"/>
    </source>
</evidence>
<dbReference type="Proteomes" id="UP000006753">
    <property type="component" value="Unassembled WGS sequence"/>
</dbReference>
<keyword evidence="3" id="KW-1185">Reference proteome</keyword>
<protein>
    <submittedName>
        <fullName evidence="2">Uncharacterized protein</fullName>
    </submittedName>
</protein>
<accession>K1XJC4</accession>
<dbReference type="HOGENOM" id="CLU_852784_0_0_1"/>
<feature type="region of interest" description="Disordered" evidence="1">
    <location>
        <begin position="1"/>
        <end position="146"/>
    </location>
</feature>
<reference evidence="2 3" key="1">
    <citation type="journal article" date="2012" name="BMC Genomics">
        <title>Sequencing the genome of Marssonina brunnea reveals fungus-poplar co-evolution.</title>
        <authorList>
            <person name="Zhu S."/>
            <person name="Cao Y.-Z."/>
            <person name="Jiang C."/>
            <person name="Tan B.-Y."/>
            <person name="Wang Z."/>
            <person name="Feng S."/>
            <person name="Zhang L."/>
            <person name="Su X.-H."/>
            <person name="Brejova B."/>
            <person name="Vinar T."/>
            <person name="Xu M."/>
            <person name="Wang M.-X."/>
            <person name="Zhang S.-G."/>
            <person name="Huang M.-R."/>
            <person name="Wu R."/>
            <person name="Zhou Y."/>
        </authorList>
    </citation>
    <scope>NUCLEOTIDE SEQUENCE [LARGE SCALE GENOMIC DNA]</scope>
    <source>
        <strain evidence="2 3">MB_m1</strain>
    </source>
</reference>
<feature type="compositionally biased region" description="Acidic residues" evidence="1">
    <location>
        <begin position="70"/>
        <end position="85"/>
    </location>
</feature>
<dbReference type="KEGG" id="mbe:MBM_09290"/>